<dbReference type="SUPFAM" id="SSF52402">
    <property type="entry name" value="Adenine nucleotide alpha hydrolases-like"/>
    <property type="match status" value="1"/>
</dbReference>
<dbReference type="BioCyc" id="RCHA213810:RUM_RS08270-MONOMER"/>
<dbReference type="Proteomes" id="UP000007054">
    <property type="component" value="Chromosome"/>
</dbReference>
<dbReference type="InterPro" id="IPR002500">
    <property type="entry name" value="PAPS_reduct_dom"/>
</dbReference>
<evidence type="ECO:0000313" key="3">
    <source>
        <dbReference type="Proteomes" id="UP000007054"/>
    </source>
</evidence>
<accession>D4LDT0</accession>
<evidence type="ECO:0000313" key="2">
    <source>
        <dbReference type="EMBL" id="CBL17775.1"/>
    </source>
</evidence>
<name>D4LDT0_RUMC1</name>
<dbReference type="KEGG" id="rch:RUM_17010"/>
<organism evidence="2 3">
    <name type="scientific">Ruminococcus champanellensis (strain DSM 18848 / JCM 17042 / KCTC 15320 / 18P13)</name>
    <dbReference type="NCBI Taxonomy" id="213810"/>
    <lineage>
        <taxon>Bacteria</taxon>
        <taxon>Bacillati</taxon>
        <taxon>Bacillota</taxon>
        <taxon>Clostridia</taxon>
        <taxon>Eubacteriales</taxon>
        <taxon>Oscillospiraceae</taxon>
        <taxon>Ruminococcus</taxon>
    </lineage>
</organism>
<proteinExistence type="predicted"/>
<dbReference type="HOGENOM" id="CLU_836040_0_0_9"/>
<sequence length="369" mass="42230">MQDNKNGEFRSRVYTDRPSYADLPSPAKFQAIMGIIMTRLTQHPNAICSISGGSDSDILLDIIERSRQMVNLPGINYCFFNTGLEMAATKRHIKELEEKYGVVITEHRPKKNIVLATREHGQPFVSKIVSTAMECVQRKGLPFSIKEEYDNSEDKAAKRQELRERYPKAEVGINFLCCCNSAGEPRPNIQLVINSNPYMYEYMVTNPPQFKISARCCDYCKKQVAHRVQKGYDMIITGERRDEGGMRSVPRSENANGTMCFYEQSGGQFRFRPLYYVSDADKAWYKEHYGIRYSDAYEVYGLKRTGCCGCAISARAVEDLEKIRPFEPNVVKAAWNIFGDSYRYRQGYNEFKSAKRAEIRATEKNPLAG</sequence>
<dbReference type="Pfam" id="PF01507">
    <property type="entry name" value="PAPS_reduct"/>
    <property type="match status" value="1"/>
</dbReference>
<protein>
    <submittedName>
        <fullName evidence="2">3'-phosphoadenosine 5'-phosphosulfate sulfotransferase (PAPS reductase)/FAD synthetase and related enzymes</fullName>
    </submittedName>
</protein>
<dbReference type="GeneID" id="83156406"/>
<dbReference type="STRING" id="213810.RUM_17010"/>
<dbReference type="RefSeq" id="WP_015558681.1">
    <property type="nucleotide sequence ID" value="NC_021039.1"/>
</dbReference>
<gene>
    <name evidence="2" type="ordered locus">RUM_17010</name>
</gene>
<dbReference type="Gene3D" id="3.40.50.620">
    <property type="entry name" value="HUPs"/>
    <property type="match status" value="1"/>
</dbReference>
<dbReference type="PATRIC" id="fig|213810.4.peg.1594"/>
<feature type="domain" description="Phosphoadenosine phosphosulphate reductase" evidence="1">
    <location>
        <begin position="47"/>
        <end position="122"/>
    </location>
</feature>
<evidence type="ECO:0000259" key="1">
    <source>
        <dbReference type="Pfam" id="PF01507"/>
    </source>
</evidence>
<dbReference type="GO" id="GO:0016740">
    <property type="term" value="F:transferase activity"/>
    <property type="evidence" value="ECO:0007669"/>
    <property type="project" value="UniProtKB-KW"/>
</dbReference>
<reference evidence="2" key="2">
    <citation type="submission" date="2010-03" db="EMBL/GenBank/DDBJ databases">
        <authorList>
            <person name="Pajon A."/>
        </authorList>
    </citation>
    <scope>NUCLEOTIDE SEQUENCE</scope>
    <source>
        <strain evidence="2">Type strain: 18P13</strain>
    </source>
</reference>
<dbReference type="EMBL" id="FP929052">
    <property type="protein sequence ID" value="CBL17775.1"/>
    <property type="molecule type" value="Genomic_DNA"/>
</dbReference>
<reference evidence="2" key="1">
    <citation type="submission" date="2010-03" db="EMBL/GenBank/DDBJ databases">
        <title>The genome sequence of Ruminococcus sp. 18P13.</title>
        <authorList>
            <consortium name="metaHIT consortium -- http://www.metahit.eu/"/>
            <person name="Pajon A."/>
            <person name="Turner K."/>
            <person name="Parkhill J."/>
            <person name="Bernalier A."/>
        </authorList>
    </citation>
    <scope>NUCLEOTIDE SEQUENCE [LARGE SCALE GENOMIC DNA]</scope>
    <source>
        <strain evidence="2">Type strain: 18P13</strain>
    </source>
</reference>
<keyword evidence="3" id="KW-1185">Reference proteome</keyword>
<dbReference type="AlphaFoldDB" id="D4LDT0"/>
<keyword evidence="2" id="KW-0808">Transferase</keyword>
<dbReference type="InterPro" id="IPR014729">
    <property type="entry name" value="Rossmann-like_a/b/a_fold"/>
</dbReference>